<dbReference type="Proteomes" id="UP000054408">
    <property type="component" value="Unassembled WGS sequence"/>
</dbReference>
<sequence>MFGVAPAANNYDFTRPLDKVVLDDVAAYEAAVASEDKAILEEIEAKREAVRARVSSWEELEIEAKKARPQDVPVRHSVLVFDSKMYQAPSHEACLAAAEELGGREHTAGTAVDMSIIPAGNAWDYYDSVTYPMYLTFSRLLMWGLLDDRFATGEWGADKQAELLKAVQYDGDVVLPTAADHHRAMEAILHIRPAMILRHSRDPSAHLSWLYWGQFKSGMTQLVWDGLGPWGIALSENPLDASRMATVCLRHAVLAQSNPYSYYARPKLFMHQTEEQMLTDTAHTLRALRRLVLTRSFGARADEILPMAPTVTVLSRQGVRNKRIAPFNEFIDAVRAVALHHHHNFNVVEIGNNNLQGQMLPFFTSRVVIMVTGAAMSNTLFLRRDSSLILLWKWGPFSIDESKVSLNGAADDPWFTKFHYEQDETWRPNEVYNISHCLAEHAADKIVDVTCIRNVFPPIELVTQALNTFLPLPMEGSAKLGVGYIGEEDEG</sequence>
<accession>A0A0L0DNE4</accession>
<name>A0A0L0DNE4_THETB</name>
<evidence type="ECO:0000259" key="1">
    <source>
        <dbReference type="Pfam" id="PF04577"/>
    </source>
</evidence>
<proteinExistence type="predicted"/>
<protein>
    <recommendedName>
        <fullName evidence="1">Glycosyltransferase 61 catalytic domain-containing protein</fullName>
    </recommendedName>
</protein>
<dbReference type="GO" id="GO:0016757">
    <property type="term" value="F:glycosyltransferase activity"/>
    <property type="evidence" value="ECO:0007669"/>
    <property type="project" value="InterPro"/>
</dbReference>
<organism evidence="2 3">
    <name type="scientific">Thecamonas trahens ATCC 50062</name>
    <dbReference type="NCBI Taxonomy" id="461836"/>
    <lineage>
        <taxon>Eukaryota</taxon>
        <taxon>Apusozoa</taxon>
        <taxon>Apusomonadida</taxon>
        <taxon>Apusomonadidae</taxon>
        <taxon>Thecamonas</taxon>
    </lineage>
</organism>
<keyword evidence="3" id="KW-1185">Reference proteome</keyword>
<evidence type="ECO:0000313" key="2">
    <source>
        <dbReference type="EMBL" id="KNC53832.1"/>
    </source>
</evidence>
<evidence type="ECO:0000313" key="3">
    <source>
        <dbReference type="Proteomes" id="UP000054408"/>
    </source>
</evidence>
<dbReference type="RefSeq" id="XP_013754215.1">
    <property type="nucleotide sequence ID" value="XM_013898761.1"/>
</dbReference>
<feature type="domain" description="Glycosyltransferase 61 catalytic" evidence="1">
    <location>
        <begin position="283"/>
        <end position="388"/>
    </location>
</feature>
<dbReference type="EMBL" id="GL349483">
    <property type="protein sequence ID" value="KNC53832.1"/>
    <property type="molecule type" value="Genomic_DNA"/>
</dbReference>
<gene>
    <name evidence="2" type="ORF">AMSG_09778</name>
</gene>
<dbReference type="AlphaFoldDB" id="A0A0L0DNE4"/>
<dbReference type="Pfam" id="PF04577">
    <property type="entry name" value="Glyco_transf_61"/>
    <property type="match status" value="1"/>
</dbReference>
<reference evidence="2 3" key="1">
    <citation type="submission" date="2010-05" db="EMBL/GenBank/DDBJ databases">
        <title>The Genome Sequence of Thecamonas trahens ATCC 50062.</title>
        <authorList>
            <consortium name="The Broad Institute Genome Sequencing Platform"/>
            <person name="Russ C."/>
            <person name="Cuomo C."/>
            <person name="Shea T."/>
            <person name="Young S.K."/>
            <person name="Zeng Q."/>
            <person name="Koehrsen M."/>
            <person name="Haas B."/>
            <person name="Borodovsky M."/>
            <person name="Guigo R."/>
            <person name="Alvarado L."/>
            <person name="Berlin A."/>
            <person name="Bochicchio J."/>
            <person name="Borenstein D."/>
            <person name="Chapman S."/>
            <person name="Chen Z."/>
            <person name="Freedman E."/>
            <person name="Gellesch M."/>
            <person name="Goldberg J."/>
            <person name="Griggs A."/>
            <person name="Gujja S."/>
            <person name="Heilman E."/>
            <person name="Heiman D."/>
            <person name="Hepburn T."/>
            <person name="Howarth C."/>
            <person name="Jen D."/>
            <person name="Larson L."/>
            <person name="Mehta T."/>
            <person name="Park D."/>
            <person name="Pearson M."/>
            <person name="Roberts A."/>
            <person name="Saif S."/>
            <person name="Shenoy N."/>
            <person name="Sisk P."/>
            <person name="Stolte C."/>
            <person name="Sykes S."/>
            <person name="Thomson T."/>
            <person name="Walk T."/>
            <person name="White J."/>
            <person name="Yandava C."/>
            <person name="Burger G."/>
            <person name="Gray M.W."/>
            <person name="Holland P.W.H."/>
            <person name="King N."/>
            <person name="Lang F.B.F."/>
            <person name="Roger A.J."/>
            <person name="Ruiz-Trillo I."/>
            <person name="Lander E."/>
            <person name="Nusbaum C."/>
        </authorList>
    </citation>
    <scope>NUCLEOTIDE SEQUENCE [LARGE SCALE GENOMIC DNA]</scope>
    <source>
        <strain evidence="2 3">ATCC 50062</strain>
    </source>
</reference>
<dbReference type="InterPro" id="IPR049625">
    <property type="entry name" value="Glyco_transf_61_cat"/>
</dbReference>
<dbReference type="GeneID" id="25568169"/>